<dbReference type="PROSITE" id="PS50977">
    <property type="entry name" value="HTH_TETR_2"/>
    <property type="match status" value="1"/>
</dbReference>
<keyword evidence="1" id="KW-0805">Transcription regulation</keyword>
<protein>
    <submittedName>
        <fullName evidence="6">TetR family transcriptional regulator</fullName>
    </submittedName>
</protein>
<dbReference type="InterPro" id="IPR050109">
    <property type="entry name" value="HTH-type_TetR-like_transc_reg"/>
</dbReference>
<keyword evidence="2 4" id="KW-0238">DNA-binding</keyword>
<accession>A0A919U554</accession>
<proteinExistence type="predicted"/>
<feature type="domain" description="HTH tetR-type" evidence="5">
    <location>
        <begin position="14"/>
        <end position="74"/>
    </location>
</feature>
<dbReference type="EMBL" id="BONO01000001">
    <property type="protein sequence ID" value="GIG34677.1"/>
    <property type="molecule type" value="Genomic_DNA"/>
</dbReference>
<dbReference type="SUPFAM" id="SSF46689">
    <property type="entry name" value="Homeodomain-like"/>
    <property type="match status" value="1"/>
</dbReference>
<dbReference type="InterPro" id="IPR009057">
    <property type="entry name" value="Homeodomain-like_sf"/>
</dbReference>
<evidence type="ECO:0000313" key="7">
    <source>
        <dbReference type="Proteomes" id="UP000642125"/>
    </source>
</evidence>
<organism evidence="6 7">
    <name type="scientific">Cellulomonas pakistanensis</name>
    <dbReference type="NCBI Taxonomy" id="992287"/>
    <lineage>
        <taxon>Bacteria</taxon>
        <taxon>Bacillati</taxon>
        <taxon>Actinomycetota</taxon>
        <taxon>Actinomycetes</taxon>
        <taxon>Micrococcales</taxon>
        <taxon>Cellulomonadaceae</taxon>
        <taxon>Cellulomonas</taxon>
    </lineage>
</organism>
<dbReference type="GO" id="GO:0000976">
    <property type="term" value="F:transcription cis-regulatory region binding"/>
    <property type="evidence" value="ECO:0007669"/>
    <property type="project" value="TreeGrafter"/>
</dbReference>
<evidence type="ECO:0000256" key="3">
    <source>
        <dbReference type="ARBA" id="ARBA00023163"/>
    </source>
</evidence>
<dbReference type="PANTHER" id="PTHR30055:SF234">
    <property type="entry name" value="HTH-TYPE TRANSCRIPTIONAL REGULATOR BETI"/>
    <property type="match status" value="1"/>
</dbReference>
<dbReference type="Gene3D" id="1.10.357.10">
    <property type="entry name" value="Tetracycline Repressor, domain 2"/>
    <property type="match status" value="1"/>
</dbReference>
<dbReference type="AlphaFoldDB" id="A0A919U554"/>
<keyword evidence="3" id="KW-0804">Transcription</keyword>
<dbReference type="Pfam" id="PF00440">
    <property type="entry name" value="TetR_N"/>
    <property type="match status" value="1"/>
</dbReference>
<dbReference type="PRINTS" id="PR00455">
    <property type="entry name" value="HTHTETR"/>
</dbReference>
<evidence type="ECO:0000256" key="4">
    <source>
        <dbReference type="PROSITE-ProRule" id="PRU00335"/>
    </source>
</evidence>
<name>A0A919U554_9CELL</name>
<evidence type="ECO:0000256" key="1">
    <source>
        <dbReference type="ARBA" id="ARBA00023015"/>
    </source>
</evidence>
<sequence>MPDPTARRSGRPRAASRAMLEEAAGELFLERGYATTSVADITQRAGVSRSTFFNYFTAKSDLLWAAFDERAEVLRAALAAGPADATPGTVVEAALRDLAARLPADHVALAFTQADTMGLGEDLRLATARRAADLGATIAAYAAGRGVDPLHARVAGAAWAGALVAAVEAWALAGADRTRLPDLLDRALAPVRGALG</sequence>
<gene>
    <name evidence="6" type="ORF">Cpa01nite_00580</name>
</gene>
<dbReference type="GO" id="GO:0003700">
    <property type="term" value="F:DNA-binding transcription factor activity"/>
    <property type="evidence" value="ECO:0007669"/>
    <property type="project" value="TreeGrafter"/>
</dbReference>
<keyword evidence="7" id="KW-1185">Reference proteome</keyword>
<evidence type="ECO:0000313" key="6">
    <source>
        <dbReference type="EMBL" id="GIG34677.1"/>
    </source>
</evidence>
<comment type="caution">
    <text evidence="6">The sequence shown here is derived from an EMBL/GenBank/DDBJ whole genome shotgun (WGS) entry which is preliminary data.</text>
</comment>
<dbReference type="PANTHER" id="PTHR30055">
    <property type="entry name" value="HTH-TYPE TRANSCRIPTIONAL REGULATOR RUTR"/>
    <property type="match status" value="1"/>
</dbReference>
<evidence type="ECO:0000256" key="2">
    <source>
        <dbReference type="ARBA" id="ARBA00023125"/>
    </source>
</evidence>
<evidence type="ECO:0000259" key="5">
    <source>
        <dbReference type="PROSITE" id="PS50977"/>
    </source>
</evidence>
<dbReference type="Proteomes" id="UP000642125">
    <property type="component" value="Unassembled WGS sequence"/>
</dbReference>
<dbReference type="InterPro" id="IPR001647">
    <property type="entry name" value="HTH_TetR"/>
</dbReference>
<feature type="DNA-binding region" description="H-T-H motif" evidence="4">
    <location>
        <begin position="37"/>
        <end position="56"/>
    </location>
</feature>
<reference evidence="6" key="1">
    <citation type="submission" date="2021-01" db="EMBL/GenBank/DDBJ databases">
        <title>Whole genome shotgun sequence of Cellulomonas pakistanensis NBRC 110800.</title>
        <authorList>
            <person name="Komaki H."/>
            <person name="Tamura T."/>
        </authorList>
    </citation>
    <scope>NUCLEOTIDE SEQUENCE</scope>
    <source>
        <strain evidence="6">NBRC 110800</strain>
    </source>
</reference>
<dbReference type="RefSeq" id="WP_203666732.1">
    <property type="nucleotide sequence ID" value="NZ_BONO01000001.1"/>
</dbReference>
<dbReference type="Gene3D" id="1.10.10.60">
    <property type="entry name" value="Homeodomain-like"/>
    <property type="match status" value="1"/>
</dbReference>